<gene>
    <name evidence="3" type="ORF">HGG74_05065</name>
</gene>
<dbReference type="Gene3D" id="3.50.50.60">
    <property type="entry name" value="FAD/NAD(P)-binding domain"/>
    <property type="match status" value="1"/>
</dbReference>
<dbReference type="GO" id="GO:0071949">
    <property type="term" value="F:FAD binding"/>
    <property type="evidence" value="ECO:0007669"/>
    <property type="project" value="InterPro"/>
</dbReference>
<dbReference type="InterPro" id="IPR036188">
    <property type="entry name" value="FAD/NAD-bd_sf"/>
</dbReference>
<accession>A0A7X6K589</accession>
<evidence type="ECO:0000259" key="2">
    <source>
        <dbReference type="Pfam" id="PF01494"/>
    </source>
</evidence>
<dbReference type="PANTHER" id="PTHR43476">
    <property type="entry name" value="3-(3-HYDROXY-PHENYL)PROPIONATE/3-HYDROXYCINNAMIC ACID HYDROXYLASE"/>
    <property type="match status" value="1"/>
</dbReference>
<evidence type="ECO:0000313" key="4">
    <source>
        <dbReference type="Proteomes" id="UP000544090"/>
    </source>
</evidence>
<dbReference type="Pfam" id="PF01494">
    <property type="entry name" value="FAD_binding_3"/>
    <property type="match status" value="1"/>
</dbReference>
<dbReference type="GO" id="GO:0019622">
    <property type="term" value="P:3-(3-hydroxy)phenylpropionate catabolic process"/>
    <property type="evidence" value="ECO:0007669"/>
    <property type="project" value="TreeGrafter"/>
</dbReference>
<dbReference type="RefSeq" id="WP_168485426.1">
    <property type="nucleotide sequence ID" value="NZ_JAAZSQ010000003.1"/>
</dbReference>
<sequence>MHDVVIVGGGPVGMFLALLLSRAGLDVAVLERRQVRSTHSRAIGIHPPALEVLDDAGAAAPLVAAGLQIRRGVARSLGATVAALSFTGVSERFPFVLTVPQAVTERILTDQLHALAPDALRTGVRVLGVHDDGAGVALRAEDGTLYRGRLAVAADGARSPVRAALGIRAVSRRYPDSYLMGDFPDDTADGSLGVLYLEPDGIVESFPLPARLRRWVARMPALPEAPTAGQLAGIIRQRTGVAVDAANNSMLSAFTVRSTLARRLVCGRVVLAGDAAHEVSPIGGQGMNLGWLDAAALAPVIAAGLRGEPVASRLRDFERSRRRAAVVASAQAHLNMALGRPLPVRVLAVRTALIRAVMGLPGAGEAVARRFTMN</sequence>
<evidence type="ECO:0000256" key="1">
    <source>
        <dbReference type="ARBA" id="ARBA00023002"/>
    </source>
</evidence>
<proteinExistence type="predicted"/>
<dbReference type="Gene3D" id="3.30.70.2450">
    <property type="match status" value="1"/>
</dbReference>
<reference evidence="3 4" key="1">
    <citation type="submission" date="2020-04" db="EMBL/GenBank/DDBJ databases">
        <title>Arthrobacter sp. nov.</title>
        <authorList>
            <person name="Liu S."/>
        </authorList>
    </citation>
    <scope>NUCLEOTIDE SEQUENCE [LARGE SCALE GENOMIC DNA]</scope>
    <source>
        <strain evidence="3 4">E918</strain>
    </source>
</reference>
<evidence type="ECO:0000313" key="3">
    <source>
        <dbReference type="EMBL" id="NKX53919.1"/>
    </source>
</evidence>
<dbReference type="PRINTS" id="PR00420">
    <property type="entry name" value="RNGMNOXGNASE"/>
</dbReference>
<keyword evidence="1" id="KW-0560">Oxidoreductase</keyword>
<name>A0A7X6K589_9MICC</name>
<comment type="caution">
    <text evidence="3">The sequence shown here is derived from an EMBL/GenBank/DDBJ whole genome shotgun (WGS) entry which is preliminary data.</text>
</comment>
<dbReference type="AlphaFoldDB" id="A0A7X6K589"/>
<keyword evidence="3" id="KW-0503">Monooxygenase</keyword>
<dbReference type="Proteomes" id="UP000544090">
    <property type="component" value="Unassembled WGS sequence"/>
</dbReference>
<dbReference type="GO" id="GO:0008688">
    <property type="term" value="F:3-(3-hydroxyphenyl)propionate hydroxylase activity"/>
    <property type="evidence" value="ECO:0007669"/>
    <property type="project" value="TreeGrafter"/>
</dbReference>
<dbReference type="EMBL" id="JAAZSQ010000003">
    <property type="protein sequence ID" value="NKX53919.1"/>
    <property type="molecule type" value="Genomic_DNA"/>
</dbReference>
<organism evidence="3 4">
    <name type="scientific">Arthrobacter mobilis</name>
    <dbReference type="NCBI Taxonomy" id="2724944"/>
    <lineage>
        <taxon>Bacteria</taxon>
        <taxon>Bacillati</taxon>
        <taxon>Actinomycetota</taxon>
        <taxon>Actinomycetes</taxon>
        <taxon>Micrococcales</taxon>
        <taxon>Micrococcaceae</taxon>
        <taxon>Arthrobacter</taxon>
    </lineage>
</organism>
<feature type="domain" description="FAD-binding" evidence="2">
    <location>
        <begin position="3"/>
        <end position="325"/>
    </location>
</feature>
<protein>
    <submittedName>
        <fullName evidence="3">FAD-dependent monooxygenase</fullName>
    </submittedName>
</protein>
<dbReference type="InterPro" id="IPR002938">
    <property type="entry name" value="FAD-bd"/>
</dbReference>
<dbReference type="PANTHER" id="PTHR43476:SF3">
    <property type="entry name" value="FAD-BINDING MONOOXYGENASE"/>
    <property type="match status" value="1"/>
</dbReference>
<dbReference type="SUPFAM" id="SSF51905">
    <property type="entry name" value="FAD/NAD(P)-binding domain"/>
    <property type="match status" value="1"/>
</dbReference>
<keyword evidence="4" id="KW-1185">Reference proteome</keyword>
<dbReference type="InterPro" id="IPR050631">
    <property type="entry name" value="PheA/TfdB_FAD_monoxygenase"/>
</dbReference>